<keyword evidence="14" id="KW-0177">Collagen degradation</keyword>
<feature type="binding site" evidence="21">
    <location>
        <position position="204"/>
    </location>
    <ligand>
        <name>Zn(2+)</name>
        <dbReference type="ChEBI" id="CHEBI:29105"/>
        <label>1</label>
    </ligand>
</feature>
<dbReference type="InterPro" id="IPR036365">
    <property type="entry name" value="PGBD-like_sf"/>
</dbReference>
<dbReference type="InterPro" id="IPR033739">
    <property type="entry name" value="M10A_MMP"/>
</dbReference>
<feature type="binding site" evidence="21">
    <location>
        <position position="160"/>
    </location>
    <ligand>
        <name>Ca(2+)</name>
        <dbReference type="ChEBI" id="CHEBI:29108"/>
        <label>1</label>
    </ligand>
</feature>
<dbReference type="InterPro" id="IPR018487">
    <property type="entry name" value="Hemopexin-like_repeat"/>
</dbReference>
<evidence type="ECO:0000256" key="3">
    <source>
        <dbReference type="ARBA" id="ARBA00018037"/>
    </source>
</evidence>
<dbReference type="Proteomes" id="UP000694545">
    <property type="component" value="Unplaced"/>
</dbReference>
<proteinExistence type="inferred from homology"/>
<evidence type="ECO:0000256" key="16">
    <source>
        <dbReference type="ARBA" id="ARBA00023157"/>
    </source>
</evidence>
<evidence type="ECO:0000256" key="21">
    <source>
        <dbReference type="PIRSR" id="PIRSR621190-2"/>
    </source>
</evidence>
<evidence type="ECO:0000256" key="17">
    <source>
        <dbReference type="ARBA" id="ARBA00023180"/>
    </source>
</evidence>
<comment type="cofactor">
    <cofactor evidence="21">
        <name>Zn(2+)</name>
        <dbReference type="ChEBI" id="CHEBI:29105"/>
    </cofactor>
    <text evidence="21">Binds 2 Zn(2+) ions per subunit.</text>
</comment>
<keyword evidence="16" id="KW-1015">Disulfide bond</keyword>
<feature type="binding site" evidence="21">
    <location>
        <position position="194"/>
    </location>
    <ligand>
        <name>Ca(2+)</name>
        <dbReference type="ChEBI" id="CHEBI:29108"/>
        <label>2</label>
    </ligand>
</feature>
<dbReference type="PROSITE" id="PS51642">
    <property type="entry name" value="HEMOPEXIN_2"/>
    <property type="match status" value="1"/>
</dbReference>
<keyword evidence="5" id="KW-0272">Extracellular matrix</keyword>
<feature type="short sequence motif" description="Cysteine switch" evidence="23">
    <location>
        <begin position="120"/>
        <end position="127"/>
    </location>
</feature>
<evidence type="ECO:0000256" key="8">
    <source>
        <dbReference type="ARBA" id="ARBA00022729"/>
    </source>
</evidence>
<organism evidence="27 28">
    <name type="scientific">Varanus komodoensis</name>
    <name type="common">Komodo dragon</name>
    <dbReference type="NCBI Taxonomy" id="61221"/>
    <lineage>
        <taxon>Eukaryota</taxon>
        <taxon>Metazoa</taxon>
        <taxon>Chordata</taxon>
        <taxon>Craniata</taxon>
        <taxon>Vertebrata</taxon>
        <taxon>Euteleostomi</taxon>
        <taxon>Lepidosauria</taxon>
        <taxon>Squamata</taxon>
        <taxon>Bifurcata</taxon>
        <taxon>Unidentata</taxon>
        <taxon>Episquamata</taxon>
        <taxon>Toxicofera</taxon>
        <taxon>Anguimorpha</taxon>
        <taxon>Paleoanguimorpha</taxon>
        <taxon>Varanoidea</taxon>
        <taxon>Varanidae</taxon>
        <taxon>Varanus</taxon>
    </lineage>
</organism>
<dbReference type="InterPro" id="IPR021190">
    <property type="entry name" value="Pept_M10A"/>
</dbReference>
<accession>A0A8D2JEC5</accession>
<dbReference type="InterPro" id="IPR001818">
    <property type="entry name" value="Pept_M10_metallopeptidase"/>
</dbReference>
<keyword evidence="28" id="KW-1185">Reference proteome</keyword>
<dbReference type="SUPFAM" id="SSF50923">
    <property type="entry name" value="Hemopexin-like domain"/>
    <property type="match status" value="1"/>
</dbReference>
<dbReference type="Gene3D" id="2.110.10.10">
    <property type="entry name" value="Hemopexin-like domain"/>
    <property type="match status" value="1"/>
</dbReference>
<evidence type="ECO:0000256" key="14">
    <source>
        <dbReference type="ARBA" id="ARBA00023105"/>
    </source>
</evidence>
<dbReference type="InterPro" id="IPR024079">
    <property type="entry name" value="MetalloPept_cat_dom_sf"/>
</dbReference>
<evidence type="ECO:0000256" key="11">
    <source>
        <dbReference type="ARBA" id="ARBA00022833"/>
    </source>
</evidence>
<keyword evidence="12 21" id="KW-0106">Calcium</keyword>
<feature type="binding site" evidence="21">
    <location>
        <position position="228"/>
    </location>
    <ligand>
        <name>Ca(2+)</name>
        <dbReference type="ChEBI" id="CHEBI:29108"/>
        <label>2</label>
    </ligand>
</feature>
<dbReference type="GO" id="GO:0006508">
    <property type="term" value="P:proteolysis"/>
    <property type="evidence" value="ECO:0007669"/>
    <property type="project" value="UniProtKB-KW"/>
</dbReference>
<evidence type="ECO:0000256" key="12">
    <source>
        <dbReference type="ARBA" id="ARBA00022837"/>
    </source>
</evidence>
<evidence type="ECO:0000256" key="24">
    <source>
        <dbReference type="PROSITE-ProRule" id="PRU01011"/>
    </source>
</evidence>
<feature type="binding site" description="in inhibited form" evidence="21">
    <location>
        <position position="122"/>
    </location>
    <ligand>
        <name>Zn(2+)</name>
        <dbReference type="ChEBI" id="CHEBI:29105"/>
        <label>2</label>
        <note>catalytic</note>
    </ligand>
</feature>
<evidence type="ECO:0000256" key="15">
    <source>
        <dbReference type="ARBA" id="ARBA00023145"/>
    </source>
</evidence>
<keyword evidence="11 20" id="KW-0862">Zinc</keyword>
<keyword evidence="13" id="KW-0482">Metalloprotease</keyword>
<feature type="binding site" evidence="21">
    <location>
        <position position="235"/>
    </location>
    <ligand>
        <name>Ca(2+)</name>
        <dbReference type="ChEBI" id="CHEBI:29108"/>
        <label>1</label>
    </ligand>
</feature>
<comment type="similarity">
    <text evidence="2">Belongs to the peptidase M10A family.</text>
</comment>
<dbReference type="SMART" id="SM00120">
    <property type="entry name" value="HX"/>
    <property type="match status" value="2"/>
</dbReference>
<dbReference type="Pfam" id="PF01471">
    <property type="entry name" value="PG_binding_1"/>
    <property type="match status" value="1"/>
</dbReference>
<dbReference type="GO" id="GO:0031012">
    <property type="term" value="C:extracellular matrix"/>
    <property type="evidence" value="ECO:0007669"/>
    <property type="project" value="InterPro"/>
</dbReference>
<dbReference type="PANTHER" id="PTHR10201">
    <property type="entry name" value="MATRIX METALLOPROTEINASE"/>
    <property type="match status" value="1"/>
</dbReference>
<feature type="chain" id="PRO_5034141081" description="Collagenase 3" evidence="25">
    <location>
        <begin position="18"/>
        <end position="484"/>
    </location>
</feature>
<feature type="binding site" evidence="21">
    <location>
        <position position="237"/>
    </location>
    <ligand>
        <name>Ca(2+)</name>
        <dbReference type="ChEBI" id="CHEBI:29108"/>
        <label>3</label>
    </ligand>
</feature>
<feature type="binding site" evidence="21">
    <location>
        <position position="219"/>
    </location>
    <ligand>
        <name>Zn(2+)</name>
        <dbReference type="ChEBI" id="CHEBI:29105"/>
        <label>1</label>
    </ligand>
</feature>
<feature type="binding site" evidence="21">
    <location>
        <position position="230"/>
    </location>
    <ligand>
        <name>Ca(2+)</name>
        <dbReference type="ChEBI" id="CHEBI:29108"/>
        <label>2</label>
    </ligand>
</feature>
<evidence type="ECO:0000259" key="26">
    <source>
        <dbReference type="SMART" id="SM00235"/>
    </source>
</evidence>
<evidence type="ECO:0000256" key="23">
    <source>
        <dbReference type="PIRSR" id="PIRSR621190-5"/>
    </source>
</evidence>
<evidence type="ECO:0000256" key="19">
    <source>
        <dbReference type="PIRSR" id="PIRSR001191-1"/>
    </source>
</evidence>
<sequence>MVAFLTTAVLSWTLALGLPFPLAKQAPLEPGVRSAHDLHFAEVSVLTGVPCIAYGFSTSSSVIVFPVCLQSYLNAFYSPGTFWKRSSDSLLDKLKHMQSFFGLEPNGELNVETFKLMKQPRCGVPDVAGYQFFPQKNRWQAKVLELTIYCLNRVVNYTLDLGWEEVDEAIQKALQLWNDVIPLHFTKISNGTADIMLSFVTKEHGDFFPFDGPLGNLAHAFPPGDDIGGDIHFDDDETWTNDFRGGSFNLYAVAAHEFGHALGLEHSTNPEALMYPLYTFRDLKDIALSEDDVEGIQALYERDVTKGHFSLFAGPENRTVIAEAPERCDPNFSADAVAELHGEKIIFKDRKKQVISKFCRADAYLNPVLNYTYQFFIIASINQHILFYTGKKYWAVKGYEILHGYPQNLSDLGFPSNVQRIDAAFHDVKTKKTKFFTGDKIWSYDERLHSMDYGYPKLIKNVFRGIVHKVNAAYQQNGKCLNSY</sequence>
<dbReference type="AlphaFoldDB" id="A0A8D2JEC5"/>
<feature type="binding site" evidence="20">
    <location>
        <position position="260"/>
    </location>
    <ligand>
        <name>Zn(2+)</name>
        <dbReference type="ChEBI" id="CHEBI:29105"/>
        <label>2</label>
        <note>catalytic</note>
    </ligand>
</feature>
<evidence type="ECO:0000256" key="2">
    <source>
        <dbReference type="ARBA" id="ARBA00010370"/>
    </source>
</evidence>
<keyword evidence="9" id="KW-0677">Repeat</keyword>
<evidence type="ECO:0000256" key="10">
    <source>
        <dbReference type="ARBA" id="ARBA00022801"/>
    </source>
</evidence>
<evidence type="ECO:0000256" key="7">
    <source>
        <dbReference type="ARBA" id="ARBA00022723"/>
    </source>
</evidence>
<keyword evidence="15" id="KW-0865">Zymogen</keyword>
<dbReference type="FunFam" id="2.110.10.10:FF:000002">
    <property type="entry name" value="Matrix metallopeptidase 3"/>
    <property type="match status" value="1"/>
</dbReference>
<dbReference type="GO" id="GO:0005615">
    <property type="term" value="C:extracellular space"/>
    <property type="evidence" value="ECO:0007669"/>
    <property type="project" value="TreeGrafter"/>
</dbReference>
<feature type="binding site" evidence="21">
    <location>
        <position position="335"/>
    </location>
    <ligand>
        <name>Ca(2+)</name>
        <dbReference type="ChEBI" id="CHEBI:29108"/>
        <label>4</label>
    </ligand>
</feature>
<dbReference type="GO" id="GO:0008270">
    <property type="term" value="F:zinc ion binding"/>
    <property type="evidence" value="ECO:0007669"/>
    <property type="project" value="InterPro"/>
</dbReference>
<reference evidence="27" key="1">
    <citation type="submission" date="2025-08" db="UniProtKB">
        <authorList>
            <consortium name="Ensembl"/>
        </authorList>
    </citation>
    <scope>IDENTIFICATION</scope>
</reference>
<keyword evidence="6" id="KW-0645">Protease</keyword>
<dbReference type="PRINTS" id="PR00138">
    <property type="entry name" value="MATRIXIN"/>
</dbReference>
<dbReference type="PROSITE" id="PS00546">
    <property type="entry name" value="CYSTEINE_SWITCH"/>
    <property type="match status" value="1"/>
</dbReference>
<feature type="binding site" evidence="20">
    <location>
        <position position="256"/>
    </location>
    <ligand>
        <name>Zn(2+)</name>
        <dbReference type="ChEBI" id="CHEBI:29105"/>
        <label>2</label>
        <note>catalytic</note>
    </ligand>
</feature>
<dbReference type="SUPFAM" id="SSF47090">
    <property type="entry name" value="PGBD-like"/>
    <property type="match status" value="1"/>
</dbReference>
<dbReference type="PIRSF" id="PIRSF001191">
    <property type="entry name" value="Peptidase_M10A_matrix"/>
    <property type="match status" value="1"/>
</dbReference>
<dbReference type="CDD" id="cd04278">
    <property type="entry name" value="ZnMc_MMP"/>
    <property type="match status" value="1"/>
</dbReference>
<feature type="binding site" evidence="21">
    <location>
        <position position="424"/>
    </location>
    <ligand>
        <name>Ca(2+)</name>
        <dbReference type="ChEBI" id="CHEBI:29108"/>
        <label>5</label>
    </ligand>
</feature>
<evidence type="ECO:0000256" key="25">
    <source>
        <dbReference type="SAM" id="SignalP"/>
    </source>
</evidence>
<dbReference type="InterPro" id="IPR000585">
    <property type="entry name" value="Hemopexin-like_dom"/>
</dbReference>
<feature type="repeat" description="Hemopexin" evidence="24">
    <location>
        <begin position="418"/>
        <end position="466"/>
    </location>
</feature>
<dbReference type="SMART" id="SM00235">
    <property type="entry name" value="ZnMc"/>
    <property type="match status" value="1"/>
</dbReference>
<feature type="binding site" evidence="21">
    <location>
        <position position="211"/>
    </location>
    <ligand>
        <name>Ca(2+)</name>
        <dbReference type="ChEBI" id="CHEBI:29108"/>
        <label>3</label>
    </ligand>
</feature>
<keyword evidence="7 20" id="KW-0479">Metal-binding</keyword>
<feature type="binding site" evidence="21">
    <location>
        <position position="232"/>
    </location>
    <ligand>
        <name>Zn(2+)</name>
        <dbReference type="ChEBI" id="CHEBI:29105"/>
        <label>1</label>
    </ligand>
</feature>
<feature type="active site" evidence="19">
    <location>
        <position position="257"/>
    </location>
</feature>
<keyword evidence="10" id="KW-0378">Hydrolase</keyword>
<keyword evidence="4" id="KW-0964">Secreted</keyword>
<feature type="binding site" evidence="21">
    <location>
        <position position="234"/>
    </location>
    <ligand>
        <name>Ca(2+)</name>
        <dbReference type="ChEBI" id="CHEBI:29108"/>
        <label>3</label>
    </ligand>
</feature>
<evidence type="ECO:0000256" key="6">
    <source>
        <dbReference type="ARBA" id="ARBA00022670"/>
    </source>
</evidence>
<evidence type="ECO:0000313" key="28">
    <source>
        <dbReference type="Proteomes" id="UP000694545"/>
    </source>
</evidence>
<feature type="binding site" evidence="21">
    <location>
        <position position="206"/>
    </location>
    <ligand>
        <name>Zn(2+)</name>
        <dbReference type="ChEBI" id="CHEBI:29105"/>
        <label>1</label>
    </ligand>
</feature>
<dbReference type="GO" id="GO:0004222">
    <property type="term" value="F:metalloendopeptidase activity"/>
    <property type="evidence" value="ECO:0007669"/>
    <property type="project" value="InterPro"/>
</dbReference>
<dbReference type="OMA" id="KDIFVWH"/>
<keyword evidence="17" id="KW-0325">Glycoprotein</keyword>
<evidence type="ECO:0000256" key="22">
    <source>
        <dbReference type="PIRSR" id="PIRSR621190-4"/>
    </source>
</evidence>
<feature type="binding site" evidence="20">
    <location>
        <position position="266"/>
    </location>
    <ligand>
        <name>Zn(2+)</name>
        <dbReference type="ChEBI" id="CHEBI:29105"/>
        <label>2</label>
        <note>catalytic</note>
    </ligand>
</feature>
<evidence type="ECO:0000313" key="27">
    <source>
        <dbReference type="Ensembl" id="ENSVKKP00000012729.1"/>
    </source>
</evidence>
<dbReference type="InterPro" id="IPR006026">
    <property type="entry name" value="Peptidase_Metallo"/>
</dbReference>
<dbReference type="Ensembl" id="ENSVKKT00000013035.1">
    <property type="protein sequence ID" value="ENSVKKP00000012729.1"/>
    <property type="gene ID" value="ENSVKKG00000008807.1"/>
</dbReference>
<dbReference type="SUPFAM" id="SSF55486">
    <property type="entry name" value="Metalloproteases ('zincins'), catalytic domain"/>
    <property type="match status" value="1"/>
</dbReference>
<feature type="binding site" evidence="21">
    <location>
        <position position="212"/>
    </location>
    <ligand>
        <name>Ca(2+)</name>
        <dbReference type="ChEBI" id="CHEBI:29108"/>
        <label>3</label>
    </ligand>
</feature>
<dbReference type="FunFam" id="3.40.390.10:FF:000007">
    <property type="entry name" value="Collagenase 3"/>
    <property type="match status" value="1"/>
</dbReference>
<protein>
    <recommendedName>
        <fullName evidence="3">Collagenase 3</fullName>
    </recommendedName>
    <alternativeName>
        <fullName evidence="18">Matrix metalloproteinase-13</fullName>
    </alternativeName>
</protein>
<feature type="modified residue" description="Phosphotyrosine; by PKDCC" evidence="22">
    <location>
        <position position="405"/>
    </location>
</feature>
<evidence type="ECO:0000256" key="18">
    <source>
        <dbReference type="ARBA" id="ARBA00031807"/>
    </source>
</evidence>
<dbReference type="PANTHER" id="PTHR10201:SF165">
    <property type="entry name" value="COLLAGENASE 3"/>
    <property type="match status" value="1"/>
</dbReference>
<dbReference type="GO" id="GO:0030198">
    <property type="term" value="P:extracellular matrix organization"/>
    <property type="evidence" value="ECO:0007669"/>
    <property type="project" value="TreeGrafter"/>
</dbReference>
<name>A0A8D2JEC5_VARKO</name>
<comment type="cofactor">
    <cofactor evidence="21">
        <name>Ca(2+)</name>
        <dbReference type="ChEBI" id="CHEBI:29108"/>
    </cofactor>
    <text evidence="21">Can bind about 5 Ca(2+) ions per subunit.</text>
</comment>
<reference evidence="27" key="2">
    <citation type="submission" date="2025-09" db="UniProtKB">
        <authorList>
            <consortium name="Ensembl"/>
        </authorList>
    </citation>
    <scope>IDENTIFICATION</scope>
</reference>
<dbReference type="Gene3D" id="3.40.390.10">
    <property type="entry name" value="Collagenase (Catalytic Domain)"/>
    <property type="match status" value="1"/>
</dbReference>
<evidence type="ECO:0000256" key="4">
    <source>
        <dbReference type="ARBA" id="ARBA00022525"/>
    </source>
</evidence>
<dbReference type="GO" id="GO:0030574">
    <property type="term" value="P:collagen catabolic process"/>
    <property type="evidence" value="ECO:0007669"/>
    <property type="project" value="UniProtKB-KW"/>
</dbReference>
<evidence type="ECO:0000256" key="13">
    <source>
        <dbReference type="ARBA" id="ARBA00023049"/>
    </source>
</evidence>
<comment type="subcellular location">
    <subcellularLocation>
        <location evidence="1">Secreted</location>
        <location evidence="1">Extracellular space</location>
        <location evidence="1">Extracellular matrix</location>
    </subcellularLocation>
</comment>
<dbReference type="CDD" id="cd00094">
    <property type="entry name" value="HX"/>
    <property type="match status" value="1"/>
</dbReference>
<evidence type="ECO:0000256" key="5">
    <source>
        <dbReference type="ARBA" id="ARBA00022530"/>
    </source>
</evidence>
<evidence type="ECO:0000256" key="9">
    <source>
        <dbReference type="ARBA" id="ARBA00022737"/>
    </source>
</evidence>
<evidence type="ECO:0000256" key="20">
    <source>
        <dbReference type="PIRSR" id="PIRSR001191-2"/>
    </source>
</evidence>
<keyword evidence="8 25" id="KW-0732">Signal</keyword>
<dbReference type="Pfam" id="PF00413">
    <property type="entry name" value="Peptidase_M10"/>
    <property type="match status" value="1"/>
</dbReference>
<dbReference type="InterPro" id="IPR002477">
    <property type="entry name" value="Peptidoglycan-bd-like"/>
</dbReference>
<dbReference type="Pfam" id="PF00045">
    <property type="entry name" value="Hemopexin"/>
    <property type="match status" value="2"/>
</dbReference>
<evidence type="ECO:0000256" key="1">
    <source>
        <dbReference type="ARBA" id="ARBA00004498"/>
    </source>
</evidence>
<feature type="binding site" evidence="21">
    <location>
        <position position="274"/>
    </location>
    <ligand>
        <name>Zn(2+)</name>
        <dbReference type="ChEBI" id="CHEBI:29105"/>
        <label>2</label>
        <note>catalytic</note>
    </ligand>
</feature>
<feature type="domain" description="Peptidase metallopeptidase" evidence="26">
    <location>
        <begin position="135"/>
        <end position="302"/>
    </location>
</feature>
<dbReference type="InterPro" id="IPR036375">
    <property type="entry name" value="Hemopexin-like_dom_sf"/>
</dbReference>
<dbReference type="InterPro" id="IPR021158">
    <property type="entry name" value="Pept_M10A_Zn_BS"/>
</dbReference>
<feature type="binding site" evidence="21">
    <location>
        <position position="237"/>
    </location>
    <ligand>
        <name>Ca(2+)</name>
        <dbReference type="ChEBI" id="CHEBI:29108"/>
        <label>1</label>
    </ligand>
</feature>
<feature type="signal peptide" evidence="25">
    <location>
        <begin position="1"/>
        <end position="17"/>
    </location>
</feature>